<dbReference type="Pfam" id="PF13358">
    <property type="entry name" value="DDE_3"/>
    <property type="match status" value="1"/>
</dbReference>
<proteinExistence type="predicted"/>
<gene>
    <name evidence="2" type="ORF">SPIRO4BDMA_50288</name>
</gene>
<dbReference type="EMBL" id="FWDO01000005">
    <property type="protein sequence ID" value="SLM18773.1"/>
    <property type="molecule type" value="Genomic_DNA"/>
</dbReference>
<organism evidence="2">
    <name type="scientific">uncultured spirochete</name>
    <dbReference type="NCBI Taxonomy" id="156406"/>
    <lineage>
        <taxon>Bacteria</taxon>
        <taxon>Pseudomonadati</taxon>
        <taxon>Spirochaetota</taxon>
        <taxon>Spirochaetia</taxon>
        <taxon>Spirochaetales</taxon>
        <taxon>environmental samples</taxon>
    </lineage>
</organism>
<evidence type="ECO:0000313" key="2">
    <source>
        <dbReference type="EMBL" id="SLM18773.1"/>
    </source>
</evidence>
<accession>A0A3P3XSB3</accession>
<dbReference type="InterPro" id="IPR038717">
    <property type="entry name" value="Tc1-like_DDE_dom"/>
</dbReference>
<sequence>MLPMVLGYVEGVTHDYIRHGTITLFTALNVLDREVLAACKPRHRHQEFLSFLRNVENSVPPDLDIHMVVDNYVTHRHPKVKAWIAARPRWHVHFIPTYSSC</sequence>
<evidence type="ECO:0000259" key="1">
    <source>
        <dbReference type="Pfam" id="PF13358"/>
    </source>
</evidence>
<feature type="domain" description="Tc1-like transposase DDE" evidence="1">
    <location>
        <begin position="14"/>
        <end position="100"/>
    </location>
</feature>
<name>A0A3P3XSB3_9SPIR</name>
<dbReference type="AlphaFoldDB" id="A0A3P3XSB3"/>
<reference evidence="2" key="1">
    <citation type="submission" date="2017-02" db="EMBL/GenBank/DDBJ databases">
        <authorList>
            <person name="Regsiter A."/>
            <person name="William W."/>
        </authorList>
    </citation>
    <scope>NUCLEOTIDE SEQUENCE</scope>
    <source>
        <strain evidence="2">BdmA 4</strain>
    </source>
</reference>
<protein>
    <submittedName>
        <fullName evidence="2">Transposase</fullName>
    </submittedName>
</protein>